<dbReference type="Proteomes" id="UP001501079">
    <property type="component" value="Unassembled WGS sequence"/>
</dbReference>
<evidence type="ECO:0000313" key="2">
    <source>
        <dbReference type="Proteomes" id="UP001501079"/>
    </source>
</evidence>
<evidence type="ECO:0008006" key="3">
    <source>
        <dbReference type="Google" id="ProtNLM"/>
    </source>
</evidence>
<gene>
    <name evidence="1" type="ORF">GCM10022287_30390</name>
</gene>
<sequence length="141" mass="14792">MPDPITQLVTALRGVLPQPTDDPQTPDELGGYEVRGYVNALPGPIRPDLDALLMVDAPTYTPAVVGGAGYMLSFPVHILVPETNPADVAQAFADALDIILDALAPIPGLTWTQIAPDQFDDAHPSNVLTIVAVGGIDTTIN</sequence>
<name>A0ABP8A6Q3_9MICO</name>
<dbReference type="RefSeq" id="WP_344755946.1">
    <property type="nucleotide sequence ID" value="NZ_BAABBW010000005.1"/>
</dbReference>
<dbReference type="EMBL" id="BAABBW010000005">
    <property type="protein sequence ID" value="GAA4178948.1"/>
    <property type="molecule type" value="Genomic_DNA"/>
</dbReference>
<protein>
    <recommendedName>
        <fullName evidence="3">DUF3168 domain-containing protein</fullName>
    </recommendedName>
</protein>
<comment type="caution">
    <text evidence="1">The sequence shown here is derived from an EMBL/GenBank/DDBJ whole genome shotgun (WGS) entry which is preliminary data.</text>
</comment>
<organism evidence="1 2">
    <name type="scientific">Gryllotalpicola koreensis</name>
    <dbReference type="NCBI Taxonomy" id="993086"/>
    <lineage>
        <taxon>Bacteria</taxon>
        <taxon>Bacillati</taxon>
        <taxon>Actinomycetota</taxon>
        <taxon>Actinomycetes</taxon>
        <taxon>Micrococcales</taxon>
        <taxon>Microbacteriaceae</taxon>
        <taxon>Gryllotalpicola</taxon>
    </lineage>
</organism>
<evidence type="ECO:0000313" key="1">
    <source>
        <dbReference type="EMBL" id="GAA4178948.1"/>
    </source>
</evidence>
<proteinExistence type="predicted"/>
<keyword evidence="2" id="KW-1185">Reference proteome</keyword>
<reference evidence="2" key="1">
    <citation type="journal article" date="2019" name="Int. J. Syst. Evol. Microbiol.">
        <title>The Global Catalogue of Microorganisms (GCM) 10K type strain sequencing project: providing services to taxonomists for standard genome sequencing and annotation.</title>
        <authorList>
            <consortium name="The Broad Institute Genomics Platform"/>
            <consortium name="The Broad Institute Genome Sequencing Center for Infectious Disease"/>
            <person name="Wu L."/>
            <person name="Ma J."/>
        </authorList>
    </citation>
    <scope>NUCLEOTIDE SEQUENCE [LARGE SCALE GENOMIC DNA]</scope>
    <source>
        <strain evidence="2">JCM 17591</strain>
    </source>
</reference>
<accession>A0ABP8A6Q3</accession>